<gene>
    <name evidence="2" type="ORF">ILEXP_LOCUS8713</name>
</gene>
<keyword evidence="3" id="KW-1185">Reference proteome</keyword>
<dbReference type="Proteomes" id="UP001642360">
    <property type="component" value="Unassembled WGS sequence"/>
</dbReference>
<feature type="non-terminal residue" evidence="2">
    <location>
        <position position="1"/>
    </location>
</feature>
<sequence length="79" mass="8705">IADIFTKGHTATCFAQLKSKLLVCPPPIRLRGDVRAFDDHAANPDDNPDPNPAFDHHVANPKDHLNPDLAYPMFQSSVT</sequence>
<reference evidence="2 3" key="1">
    <citation type="submission" date="2024-02" db="EMBL/GenBank/DDBJ databases">
        <authorList>
            <person name="Vignale AGUSTIN F."/>
            <person name="Sosa J E."/>
            <person name="Modenutti C."/>
        </authorList>
    </citation>
    <scope>NUCLEOTIDE SEQUENCE [LARGE SCALE GENOMIC DNA]</scope>
</reference>
<name>A0ABC8R869_9AQUA</name>
<evidence type="ECO:0000256" key="1">
    <source>
        <dbReference type="SAM" id="MobiDB-lite"/>
    </source>
</evidence>
<feature type="compositionally biased region" description="Basic and acidic residues" evidence="1">
    <location>
        <begin position="54"/>
        <end position="66"/>
    </location>
</feature>
<evidence type="ECO:0000313" key="2">
    <source>
        <dbReference type="EMBL" id="CAK9141183.1"/>
    </source>
</evidence>
<evidence type="ECO:0000313" key="3">
    <source>
        <dbReference type="Proteomes" id="UP001642360"/>
    </source>
</evidence>
<dbReference type="EMBL" id="CAUOFW020001103">
    <property type="protein sequence ID" value="CAK9141183.1"/>
    <property type="molecule type" value="Genomic_DNA"/>
</dbReference>
<feature type="region of interest" description="Disordered" evidence="1">
    <location>
        <begin position="35"/>
        <end position="69"/>
    </location>
</feature>
<accession>A0ABC8R869</accession>
<comment type="caution">
    <text evidence="2">The sequence shown here is derived from an EMBL/GenBank/DDBJ whole genome shotgun (WGS) entry which is preliminary data.</text>
</comment>
<evidence type="ECO:0008006" key="4">
    <source>
        <dbReference type="Google" id="ProtNLM"/>
    </source>
</evidence>
<dbReference type="AlphaFoldDB" id="A0ABC8R869"/>
<proteinExistence type="predicted"/>
<organism evidence="2 3">
    <name type="scientific">Ilex paraguariensis</name>
    <name type="common">yerba mate</name>
    <dbReference type="NCBI Taxonomy" id="185542"/>
    <lineage>
        <taxon>Eukaryota</taxon>
        <taxon>Viridiplantae</taxon>
        <taxon>Streptophyta</taxon>
        <taxon>Embryophyta</taxon>
        <taxon>Tracheophyta</taxon>
        <taxon>Spermatophyta</taxon>
        <taxon>Magnoliopsida</taxon>
        <taxon>eudicotyledons</taxon>
        <taxon>Gunneridae</taxon>
        <taxon>Pentapetalae</taxon>
        <taxon>asterids</taxon>
        <taxon>campanulids</taxon>
        <taxon>Aquifoliales</taxon>
        <taxon>Aquifoliaceae</taxon>
        <taxon>Ilex</taxon>
    </lineage>
</organism>
<protein>
    <recommendedName>
        <fullName evidence="4">Catalase</fullName>
    </recommendedName>
</protein>